<dbReference type="SUPFAM" id="SSF50978">
    <property type="entry name" value="WD40 repeat-like"/>
    <property type="match status" value="1"/>
</dbReference>
<evidence type="ECO:0000259" key="2">
    <source>
        <dbReference type="PROSITE" id="PS50988"/>
    </source>
</evidence>
<dbReference type="SUPFAM" id="SSF140864">
    <property type="entry name" value="TROVE domain-like"/>
    <property type="match status" value="1"/>
</dbReference>
<dbReference type="Pfam" id="PF13271">
    <property type="entry name" value="DUF4062"/>
    <property type="match status" value="1"/>
</dbReference>
<feature type="region of interest" description="Disordered" evidence="1">
    <location>
        <begin position="96"/>
        <end position="120"/>
    </location>
</feature>
<dbReference type="InterPro" id="IPR036322">
    <property type="entry name" value="WD40_repeat_dom_sf"/>
</dbReference>
<dbReference type="EMBL" id="AY449458">
    <property type="protein sequence ID" value="AAS21345.1"/>
    <property type="molecule type" value="Genomic_DNA"/>
</dbReference>
<dbReference type="GO" id="GO:0070034">
    <property type="term" value="F:telomerase RNA binding"/>
    <property type="evidence" value="ECO:0007669"/>
    <property type="project" value="TreeGrafter"/>
</dbReference>
<dbReference type="InterPro" id="IPR015943">
    <property type="entry name" value="WD40/YVTN_repeat-like_dom_sf"/>
</dbReference>
<dbReference type="GO" id="GO:0000722">
    <property type="term" value="P:telomere maintenance via recombination"/>
    <property type="evidence" value="ECO:0007669"/>
    <property type="project" value="TreeGrafter"/>
</dbReference>
<evidence type="ECO:0000313" key="3">
    <source>
        <dbReference type="EMBL" id="AAS21345.1"/>
    </source>
</evidence>
<dbReference type="SUPFAM" id="SSF50969">
    <property type="entry name" value="YVTN repeat-like/Quinoprotein amine dehydrogenase"/>
    <property type="match status" value="1"/>
</dbReference>
<feature type="compositionally biased region" description="Basic and acidic residues" evidence="1">
    <location>
        <begin position="101"/>
        <end position="115"/>
    </location>
</feature>
<dbReference type="InterPro" id="IPR037214">
    <property type="entry name" value="TROVE_dom_sf"/>
</dbReference>
<dbReference type="Gene3D" id="2.130.10.10">
    <property type="entry name" value="YVTN repeat-like/Quinoprotein amine dehydrogenase"/>
    <property type="match status" value="1"/>
</dbReference>
<sequence length="2258" mass="254399">MTSIENNLLRSSLSTNLFDLEKKFQNSSLTSPKLESSLINSALQVKHNLACTFIDLSRSSLVSSSLAITNPLLNSSPSFEKENYILKLDSSATRQESLKSTAKDEDQFRKSELPYEKPSPSWTPADVQIVPRVEDTSLLPKTITSRDVKLLESTDLFADDSVLENENNELLEVEAKERQRKIALLHEVNLCLVNRIDFKKLDNPNVKSFQNLIETVIAGKRPEFALQVALYARRFLNIRTASNFIVAVAASRPESRQFVRAYFSAMVVTPSDWVEIAEINEKLNSGTISTSLRKAMSEKFKEFDEYQLQKHNKRPQRKKMLPEDIVVEDETPARVHTIKNLIRTLHIKDPAEFVMAILGKPYPSSYEEYARTRLTESYDRERAGQRMKLKTAMTWETELTAKGNVAEAWEGLIKSRKLPYMAGLRNIRNIFYCGISEECDGLFRKFLSNRNAVARSKQMPSQFFAAYEIIQSLENEVNDMEDDKTKEEKSWQAVLAPYGRGVKRILDVGWSKKSVDVPTDVKNEEGFKEFLTKLAKEANKPKTNSAFVDEEKWKKLLAFCKAEHYRAKNSAQRGTAKKSKIYSLRADLVIGSEAWKKRLLSTIKRYKTCVNQAILYAINNVPSVPGRSLFFIKKVPLNAGKGKQRTGLTADKNFQALVMAACAIKSCQDAEFYFYEDTALNNDDTDENAVTARRLYFDKKASSLIDMVKKWNDADGGETGVVRYKDTPAMIDWILFEQQPLAVNRIVFVNERDLPEEYLKNRQDFVENRLRVYSLGERQKIEKIVCVSGCNEQVLRFIAEDSKADVIKDIEAYPAQFNIYLDDFENNADASGDGKKGKRVLKVFISSTYADLAVERQRLIDSIIPSFNKTRDDVILVPIDIRFPDNFANPIRATTFCLKKIMEADIVIGVLGERYGSVPGRLYEEIFPPAGFDFTSSWVEDNKKLSITAAELLTARHFNKPMVILKKHMLERDLRVTSLAEKLVDVSVHSFQFISDLSNLLMESLVDLVDESLSNTNGPIKEDDLAFHGRHMVLNRAKSCVFEGQTTVIFGKKDAGKTCLLKFLRRKEIEKGRLTAWFDCSEISTVEDILDGVREQLGIVVKPKEDQKLLESSLPLNATVFIDNAQHLETIDWANLSHMARSSIVFSVRTNNFALSRMFKDTARNFLHLKPLSSSEKKVIFNGFLGFEADRTVQKAIDILEGSSNVAFLKMLAAGLRTFTNNIPILHLPKTFDELGPFILKISEPVYGYFAYAAAGMLLDNSVDYEVWLHSLFLWSGASAAHEKTIHLYASGLEDWLVDVKADKVELKTSIRAGLSSIKILHDFKDGVLKSYIDILRKNKETLTRGALQNLPSLLSVTECSEFIDAKIILLLRKLELLKSVTREILKFGDKRLTSRMEKISYLNERYSADVGMRQALLDCNFKDKDLSGESFATKVYEILDFKESFCFLSSQGGQIISSKENCVSVLSDEGRLITRDFSKGHEFAKHFPFRGTHKIVRSRSNAIVVSSNSISICRTDFSVEAVAKNNYGAVTDVVVALSGKAFVTLHADSRCVNFWRADDAKLIWSQFFDHVPGKAALSDGVGSTPSEPGFDFQRVAVGLWNSRVNLYNAIDGTCVAKIDTDVTTSITAMSFDERQDELLLAVGYSSGDLRWMSAKCGTITAKAIGTSEPVTSFLTTDTRVASTTESSIAVWEKFPDAEIVKEKLDLVFGIFKSEFGYVVVHYNGNLTYYKSDLLHSQTAVNFCVKIGAHDVRVKEVIALDSKAHGHCILVRTISNEIYFLFEKKWFSDAIRALENQQLADNQRLFLVESRSGNIQVVISDDTSIVVETLDVSLLDRSVKTQRTRRELTQNCRFISIKQVAAAKYLQVASTFVTTSVMQTSFPFHKKEQTNKKFSFYSNGDITDACYAENKPNAICAAVCFANCTVSLLKDSAEGLQVVVNFALLQVPTEISLYGNVLVTTSTTSAHIFSKRGKVLASTVCRGFQNGASVVSVKENAFNWEDDEPAPTEFVDLEEILLVGRDGYSIHRWKPSNMPKVKSVHVEKLLAAQNRDDSGIIFSSSEGIFEMDTNKAGQQRARSQIKLVDEFDGVVYMASEQEVIAVENGEWKSMPLKCIPFMLFDGLLVYFEKTGDGDYLIKTLDILQRKNIINYFSAPTEHVATSSELNRILKNSNAIEPLESSQISNGNPHIQKTVKLYKKPSHSSSGRTFGGGVRANHVEHYIVKFHRQKDGKREMSVLQTQPKTVCTGLDKGFYLFIE</sequence>
<name>Q676C2_OIKDI</name>
<dbReference type="GO" id="GO:0003720">
    <property type="term" value="F:telomerase activity"/>
    <property type="evidence" value="ECO:0007669"/>
    <property type="project" value="TreeGrafter"/>
</dbReference>
<dbReference type="PANTHER" id="PTHR44791">
    <property type="entry name" value="TELOMERASE PROTEIN COMPONENT 1 TEP1"/>
    <property type="match status" value="1"/>
</dbReference>
<reference evidence="3" key="1">
    <citation type="journal article" date="2004" name="Nature">
        <title>Hox cluster disintegration with persistent anteroposterior order of expression in Oikopleura dioica.</title>
        <authorList>
            <person name="Seo H.C."/>
            <person name="Edvardsen R.B."/>
            <person name="Maeland A.D."/>
            <person name="Bjordal M."/>
            <person name="Jensen M.F."/>
            <person name="Hansen A."/>
            <person name="Flaat M."/>
            <person name="Weissenbach J."/>
            <person name="Lehrach H."/>
            <person name="Wincker P."/>
            <person name="Reinhardt R."/>
            <person name="Chourrout D."/>
        </authorList>
    </citation>
    <scope>NUCLEOTIDE SEQUENCE</scope>
</reference>
<gene>
    <name evidence="3" type="ORF">002-25</name>
</gene>
<protein>
    <submittedName>
        <fullName evidence="3">Telomerase-associated protein TP-1-like protein</fullName>
    </submittedName>
</protein>
<dbReference type="PROSITE" id="PS50988">
    <property type="entry name" value="TROVE"/>
    <property type="match status" value="1"/>
</dbReference>
<dbReference type="InterPro" id="IPR027417">
    <property type="entry name" value="P-loop_NTPase"/>
</dbReference>
<organism evidence="3">
    <name type="scientific">Oikopleura dioica</name>
    <name type="common">Tunicate</name>
    <dbReference type="NCBI Taxonomy" id="34765"/>
    <lineage>
        <taxon>Eukaryota</taxon>
        <taxon>Metazoa</taxon>
        <taxon>Chordata</taxon>
        <taxon>Tunicata</taxon>
        <taxon>Appendicularia</taxon>
        <taxon>Copelata</taxon>
        <taxon>Oikopleuridae</taxon>
        <taxon>Oikopleura</taxon>
    </lineage>
</organism>
<accession>Q676C2</accession>
<dbReference type="InterPro" id="IPR011044">
    <property type="entry name" value="Quino_amine_DH_bsu"/>
</dbReference>
<proteinExistence type="predicted"/>
<dbReference type="InterPro" id="IPR025139">
    <property type="entry name" value="DUF4062"/>
</dbReference>
<dbReference type="InterPro" id="IPR008858">
    <property type="entry name" value="TROVE_dom"/>
</dbReference>
<dbReference type="GO" id="GO:0005697">
    <property type="term" value="C:telomerase holoenzyme complex"/>
    <property type="evidence" value="ECO:0007669"/>
    <property type="project" value="TreeGrafter"/>
</dbReference>
<evidence type="ECO:0000256" key="1">
    <source>
        <dbReference type="SAM" id="MobiDB-lite"/>
    </source>
</evidence>
<reference evidence="3" key="2">
    <citation type="journal article" date="2005" name="Curr. Biol.">
        <title>Remodelling of the homeobox gene complement in the tunicate Oikopleura dioica.</title>
        <authorList>
            <person name="Edvardsen R.B."/>
            <person name="Seo H.C."/>
            <person name="Jensen M.F."/>
            <person name="Mialon A."/>
            <person name="Mikhaleva J."/>
            <person name="Bjordal M."/>
            <person name="Cartry J."/>
            <person name="Reinhardt R."/>
            <person name="Weissenbach J."/>
            <person name="Wincker P."/>
            <person name="Chourrout D."/>
        </authorList>
    </citation>
    <scope>NUCLEOTIDE SEQUENCE</scope>
</reference>
<dbReference type="InterPro" id="IPR052652">
    <property type="entry name" value="Telomerase_Complex_Comp"/>
</dbReference>
<dbReference type="SUPFAM" id="SSF52540">
    <property type="entry name" value="P-loop containing nucleoside triphosphate hydrolases"/>
    <property type="match status" value="1"/>
</dbReference>
<dbReference type="Pfam" id="PF05731">
    <property type="entry name" value="TROVE"/>
    <property type="match status" value="2"/>
</dbReference>
<feature type="domain" description="TROVE" evidence="2">
    <location>
        <begin position="162"/>
        <end position="510"/>
    </location>
</feature>
<dbReference type="PANTHER" id="PTHR44791:SF1">
    <property type="entry name" value="TELOMERASE PROTEIN COMPONENT 1"/>
    <property type="match status" value="1"/>
</dbReference>